<feature type="domain" description="DUF5753" evidence="1">
    <location>
        <begin position="104"/>
        <end position="270"/>
    </location>
</feature>
<dbReference type="STRING" id="134849.SAMN05443668_105326"/>
<evidence type="ECO:0000259" key="1">
    <source>
        <dbReference type="Pfam" id="PF19054"/>
    </source>
</evidence>
<evidence type="ECO:0000313" key="2">
    <source>
        <dbReference type="EMBL" id="SHN34937.1"/>
    </source>
</evidence>
<dbReference type="InterPro" id="IPR010982">
    <property type="entry name" value="Lambda_DNA-bd_dom_sf"/>
</dbReference>
<dbReference type="SUPFAM" id="SSF47413">
    <property type="entry name" value="lambda repressor-like DNA-binding domains"/>
    <property type="match status" value="1"/>
</dbReference>
<accession>A0A1M7QSZ8</accession>
<organism evidence="2 3">
    <name type="scientific">Cryptosporangium aurantiacum</name>
    <dbReference type="NCBI Taxonomy" id="134849"/>
    <lineage>
        <taxon>Bacteria</taxon>
        <taxon>Bacillati</taxon>
        <taxon>Actinomycetota</taxon>
        <taxon>Actinomycetes</taxon>
        <taxon>Cryptosporangiales</taxon>
        <taxon>Cryptosporangiaceae</taxon>
        <taxon>Cryptosporangium</taxon>
    </lineage>
</organism>
<dbReference type="OrthoDB" id="3458445at2"/>
<dbReference type="EMBL" id="FRCS01000005">
    <property type="protein sequence ID" value="SHN34937.1"/>
    <property type="molecule type" value="Genomic_DNA"/>
</dbReference>
<proteinExistence type="predicted"/>
<protein>
    <submittedName>
        <fullName evidence="2">Helix-turn-helix domain-containing protein</fullName>
    </submittedName>
</protein>
<reference evidence="2 3" key="1">
    <citation type="submission" date="2016-11" db="EMBL/GenBank/DDBJ databases">
        <authorList>
            <person name="Jaros S."/>
            <person name="Januszkiewicz K."/>
            <person name="Wedrychowicz H."/>
        </authorList>
    </citation>
    <scope>NUCLEOTIDE SEQUENCE [LARGE SCALE GENOMIC DNA]</scope>
    <source>
        <strain evidence="2 3">DSM 46144</strain>
    </source>
</reference>
<dbReference type="Pfam" id="PF19054">
    <property type="entry name" value="DUF5753"/>
    <property type="match status" value="1"/>
</dbReference>
<dbReference type="InterPro" id="IPR043917">
    <property type="entry name" value="DUF5753"/>
</dbReference>
<dbReference type="Pfam" id="PF13560">
    <property type="entry name" value="HTH_31"/>
    <property type="match status" value="1"/>
</dbReference>
<keyword evidence="3" id="KW-1185">Reference proteome</keyword>
<sequence>MSGTAATPTVIRRQLGRRLRLLRDATGRSVEKAVADPRLGISRAKLYKLEAGKHPAKPQDVAALCRHYRASAEETAALTTLALATQGDSWWHIFGEDAVPTWFSLYVDLEPAAASIRSYEPELVPGLLQTPEYALAVYRARNPADDESDLRRRVAVRMERQAILARRTPPSLHCILNEAVLLREVGGSKVMSAQVAKLRAAAGRPSITLDVLPLKAGAHAAMEGSFVILDFPDTDEDPSVVYLDSPSSAAYFQQQAELERYTTIFETVRTGTVPLEEYLK</sequence>
<dbReference type="AlphaFoldDB" id="A0A1M7QSZ8"/>
<name>A0A1M7QSZ8_9ACTN</name>
<dbReference type="Proteomes" id="UP000184440">
    <property type="component" value="Unassembled WGS sequence"/>
</dbReference>
<dbReference type="GO" id="GO:0003677">
    <property type="term" value="F:DNA binding"/>
    <property type="evidence" value="ECO:0007669"/>
    <property type="project" value="InterPro"/>
</dbReference>
<gene>
    <name evidence="2" type="ORF">SAMN05443668_105326</name>
</gene>
<dbReference type="Gene3D" id="1.10.260.40">
    <property type="entry name" value="lambda repressor-like DNA-binding domains"/>
    <property type="match status" value="1"/>
</dbReference>
<evidence type="ECO:0000313" key="3">
    <source>
        <dbReference type="Proteomes" id="UP000184440"/>
    </source>
</evidence>